<dbReference type="Pfam" id="PF01925">
    <property type="entry name" value="TauE"/>
    <property type="match status" value="1"/>
</dbReference>
<evidence type="ECO:0000256" key="4">
    <source>
        <dbReference type="ARBA" id="ARBA00022989"/>
    </source>
</evidence>
<protein>
    <recommendedName>
        <fullName evidence="6">Probable membrane transporter protein</fullName>
    </recommendedName>
</protein>
<gene>
    <name evidence="7" type="ORF">BCR25_03755</name>
</gene>
<evidence type="ECO:0000256" key="1">
    <source>
        <dbReference type="ARBA" id="ARBA00004141"/>
    </source>
</evidence>
<keyword evidence="4 6" id="KW-1133">Transmembrane helix</keyword>
<evidence type="ECO:0000256" key="3">
    <source>
        <dbReference type="ARBA" id="ARBA00022692"/>
    </source>
</evidence>
<dbReference type="AlphaFoldDB" id="A0A1E5GVI3"/>
<organism evidence="7 8">
    <name type="scientific">Enterococcus termitis</name>
    <dbReference type="NCBI Taxonomy" id="332950"/>
    <lineage>
        <taxon>Bacteria</taxon>
        <taxon>Bacillati</taxon>
        <taxon>Bacillota</taxon>
        <taxon>Bacilli</taxon>
        <taxon>Lactobacillales</taxon>
        <taxon>Enterococcaceae</taxon>
        <taxon>Enterococcus</taxon>
    </lineage>
</organism>
<proteinExistence type="inferred from homology"/>
<feature type="transmembrane region" description="Helical" evidence="6">
    <location>
        <begin position="105"/>
        <end position="127"/>
    </location>
</feature>
<feature type="transmembrane region" description="Helical" evidence="6">
    <location>
        <begin position="240"/>
        <end position="260"/>
    </location>
</feature>
<evidence type="ECO:0000256" key="2">
    <source>
        <dbReference type="ARBA" id="ARBA00009142"/>
    </source>
</evidence>
<sequence>MYIGIIYFIVIILANTVGAISGMGGGVIIKPVLDALHFHPLAAISFYSSVAVFTMSIVSTLRQMKNGLKLKIQIALFVSLGSVIGGITGNTVFEALLQLFSDEKYVQLIQIVLTIVTLLFAFFYTKIGEERTFRLSHPLWYVLVGLFLGFISTLLGIGGGPINVALLMLCFGTPIKEATVYSIITIFFSQAAKLVTIAQGTGFGRFDLTMLFYVIPAAIVGGFLGALISGKVSSARVTQIYQIVILIVLLLNLWNGIRLFV</sequence>
<dbReference type="EMBL" id="MIJY01000012">
    <property type="protein sequence ID" value="OEG16724.1"/>
    <property type="molecule type" value="Genomic_DNA"/>
</dbReference>
<dbReference type="RefSeq" id="WP_069663121.1">
    <property type="nucleotide sequence ID" value="NZ_JBHUJJ010000001.1"/>
</dbReference>
<dbReference type="PANTHER" id="PTHR43701:SF2">
    <property type="entry name" value="MEMBRANE TRANSPORTER PROTEIN YJNA-RELATED"/>
    <property type="match status" value="1"/>
</dbReference>
<keyword evidence="6" id="KW-1003">Cell membrane</keyword>
<feature type="transmembrane region" description="Helical" evidence="6">
    <location>
        <begin position="7"/>
        <end position="29"/>
    </location>
</feature>
<keyword evidence="3 6" id="KW-0812">Transmembrane</keyword>
<name>A0A1E5GVI3_9ENTE</name>
<evidence type="ECO:0000313" key="7">
    <source>
        <dbReference type="EMBL" id="OEG16724.1"/>
    </source>
</evidence>
<feature type="transmembrane region" description="Helical" evidence="6">
    <location>
        <begin position="74"/>
        <end position="93"/>
    </location>
</feature>
<accession>A0A1E5GVI3</accession>
<evidence type="ECO:0000313" key="8">
    <source>
        <dbReference type="Proteomes" id="UP000095094"/>
    </source>
</evidence>
<keyword evidence="8" id="KW-1185">Reference proteome</keyword>
<feature type="transmembrane region" description="Helical" evidence="6">
    <location>
        <begin position="210"/>
        <end position="228"/>
    </location>
</feature>
<evidence type="ECO:0000256" key="5">
    <source>
        <dbReference type="ARBA" id="ARBA00023136"/>
    </source>
</evidence>
<comment type="subcellular location">
    <subcellularLocation>
        <location evidence="6">Cell membrane</location>
        <topology evidence="6">Multi-pass membrane protein</topology>
    </subcellularLocation>
    <subcellularLocation>
        <location evidence="1">Membrane</location>
        <topology evidence="1">Multi-pass membrane protein</topology>
    </subcellularLocation>
</comment>
<dbReference type="Proteomes" id="UP000095094">
    <property type="component" value="Unassembled WGS sequence"/>
</dbReference>
<dbReference type="GO" id="GO:0005886">
    <property type="term" value="C:plasma membrane"/>
    <property type="evidence" value="ECO:0007669"/>
    <property type="project" value="UniProtKB-SubCell"/>
</dbReference>
<evidence type="ECO:0000256" key="6">
    <source>
        <dbReference type="RuleBase" id="RU363041"/>
    </source>
</evidence>
<reference evidence="8" key="1">
    <citation type="submission" date="2016-09" db="EMBL/GenBank/DDBJ databases">
        <authorList>
            <person name="Gulvik C.A."/>
        </authorList>
    </citation>
    <scope>NUCLEOTIDE SEQUENCE [LARGE SCALE GENOMIC DNA]</scope>
    <source>
        <strain evidence="8">LMG 8895</strain>
    </source>
</reference>
<keyword evidence="5 6" id="KW-0472">Membrane</keyword>
<comment type="similarity">
    <text evidence="2 6">Belongs to the 4-toluene sulfonate uptake permease (TSUP) (TC 2.A.102) family.</text>
</comment>
<feature type="transmembrane region" description="Helical" evidence="6">
    <location>
        <begin position="41"/>
        <end position="62"/>
    </location>
</feature>
<feature type="transmembrane region" description="Helical" evidence="6">
    <location>
        <begin position="139"/>
        <end position="158"/>
    </location>
</feature>
<dbReference type="OrthoDB" id="3181470at2"/>
<comment type="caution">
    <text evidence="7">The sequence shown here is derived from an EMBL/GenBank/DDBJ whole genome shotgun (WGS) entry which is preliminary data.</text>
</comment>
<dbReference type="InterPro" id="IPR002781">
    <property type="entry name" value="TM_pro_TauE-like"/>
</dbReference>
<dbReference type="InterPro" id="IPR051598">
    <property type="entry name" value="TSUP/Inactive_protease-like"/>
</dbReference>
<dbReference type="PANTHER" id="PTHR43701">
    <property type="entry name" value="MEMBRANE TRANSPORTER PROTEIN MJ0441-RELATED"/>
    <property type="match status" value="1"/>
</dbReference>